<dbReference type="CDD" id="cd16894">
    <property type="entry name" value="MltD-like"/>
    <property type="match status" value="1"/>
</dbReference>
<dbReference type="SUPFAM" id="SSF53955">
    <property type="entry name" value="Lysozyme-like"/>
    <property type="match status" value="1"/>
</dbReference>
<dbReference type="PANTHER" id="PTHR33734">
    <property type="entry name" value="LYSM DOMAIN-CONTAINING GPI-ANCHORED PROTEIN 2"/>
    <property type="match status" value="1"/>
</dbReference>
<dbReference type="PROSITE" id="PS00922">
    <property type="entry name" value="TRANSGLYCOSYLASE"/>
    <property type="match status" value="1"/>
</dbReference>
<dbReference type="InterPro" id="IPR023346">
    <property type="entry name" value="Lysozyme-like_dom_sf"/>
</dbReference>
<name>A0A381WQV6_9ZZZZ</name>
<dbReference type="Pfam" id="PF01476">
    <property type="entry name" value="LysM"/>
    <property type="match status" value="2"/>
</dbReference>
<feature type="domain" description="LysM" evidence="1">
    <location>
        <begin position="428"/>
        <end position="472"/>
    </location>
</feature>
<dbReference type="InterPro" id="IPR018392">
    <property type="entry name" value="LysM"/>
</dbReference>
<dbReference type="InterPro" id="IPR008258">
    <property type="entry name" value="Transglycosylase_SLT_dom_1"/>
</dbReference>
<reference evidence="2" key="1">
    <citation type="submission" date="2018-05" db="EMBL/GenBank/DDBJ databases">
        <authorList>
            <person name="Lanie J.A."/>
            <person name="Ng W.-L."/>
            <person name="Kazmierczak K.M."/>
            <person name="Andrzejewski T.M."/>
            <person name="Davidsen T.M."/>
            <person name="Wayne K.J."/>
            <person name="Tettelin H."/>
            <person name="Glass J.I."/>
            <person name="Rusch D."/>
            <person name="Podicherti R."/>
            <person name="Tsui H.-C.T."/>
            <person name="Winkler M.E."/>
        </authorList>
    </citation>
    <scope>NUCLEOTIDE SEQUENCE</scope>
</reference>
<organism evidence="2">
    <name type="scientific">marine metagenome</name>
    <dbReference type="NCBI Taxonomy" id="408172"/>
    <lineage>
        <taxon>unclassified sequences</taxon>
        <taxon>metagenomes</taxon>
        <taxon>ecological metagenomes</taxon>
    </lineage>
</organism>
<accession>A0A381WQV6</accession>
<dbReference type="PROSITE" id="PS51782">
    <property type="entry name" value="LYSM"/>
    <property type="match status" value="2"/>
</dbReference>
<dbReference type="SUPFAM" id="SSF54106">
    <property type="entry name" value="LysM domain"/>
    <property type="match status" value="2"/>
</dbReference>
<dbReference type="Gene3D" id="3.10.350.10">
    <property type="entry name" value="LysM domain"/>
    <property type="match status" value="2"/>
</dbReference>
<dbReference type="InterPro" id="IPR036779">
    <property type="entry name" value="LysM_dom_sf"/>
</dbReference>
<dbReference type="PANTHER" id="PTHR33734:SF22">
    <property type="entry name" value="MEMBRANE-BOUND LYTIC MUREIN TRANSGLYCOSYLASE D"/>
    <property type="match status" value="1"/>
</dbReference>
<dbReference type="Pfam" id="PF01464">
    <property type="entry name" value="SLT"/>
    <property type="match status" value="1"/>
</dbReference>
<dbReference type="AlphaFoldDB" id="A0A381WQV6"/>
<dbReference type="InterPro" id="IPR000189">
    <property type="entry name" value="Transglyc_AS"/>
</dbReference>
<dbReference type="Gene3D" id="1.10.530.10">
    <property type="match status" value="1"/>
</dbReference>
<dbReference type="GO" id="GO:0016020">
    <property type="term" value="C:membrane"/>
    <property type="evidence" value="ECO:0007669"/>
    <property type="project" value="InterPro"/>
</dbReference>
<gene>
    <name evidence="2" type="ORF">METZ01_LOCUS107181</name>
</gene>
<dbReference type="SMART" id="SM00257">
    <property type="entry name" value="LysM"/>
    <property type="match status" value="2"/>
</dbReference>
<dbReference type="EMBL" id="UINC01012439">
    <property type="protein sequence ID" value="SVA54327.1"/>
    <property type="molecule type" value="Genomic_DNA"/>
</dbReference>
<dbReference type="CDD" id="cd00118">
    <property type="entry name" value="LysM"/>
    <property type="match status" value="2"/>
</dbReference>
<dbReference type="GO" id="GO:0008932">
    <property type="term" value="F:lytic endotransglycosylase activity"/>
    <property type="evidence" value="ECO:0007669"/>
    <property type="project" value="TreeGrafter"/>
</dbReference>
<protein>
    <recommendedName>
        <fullName evidence="1">LysM domain-containing protein</fullName>
    </recommendedName>
</protein>
<evidence type="ECO:0000313" key="2">
    <source>
        <dbReference type="EMBL" id="SVA54327.1"/>
    </source>
</evidence>
<dbReference type="GO" id="GO:0000270">
    <property type="term" value="P:peptidoglycan metabolic process"/>
    <property type="evidence" value="ECO:0007669"/>
    <property type="project" value="InterPro"/>
</dbReference>
<evidence type="ECO:0000259" key="1">
    <source>
        <dbReference type="PROSITE" id="PS51782"/>
    </source>
</evidence>
<proteinExistence type="predicted"/>
<sequence length="545" mass="62450">MIRTLTGISVILLVGHVQATISLSPYANSFFPSNDQEPASPLKNNEDESRNRFPQILQDVKVLLSDVIIADLHRDTLEVIFNLSRIYDLLMEADQIGDMNMEDQDEFERFEKSFLDIYTHKLSTIQSSDAPVTAERFRRDITEVIEPLEIEMGKTKYTVVDDRDGHIPLVRNKHVDQFITYFTTAKGRKQFEIWLKRYEEYKGLILPILKEHEIPEEIMILAMIESGLNPKAYSRANASGMWQFIYSTGKNYGLKRDWYVDERRDPVKSTHAACAYLKHLNNLFDNWYLTVAAYNAGEGRILRASRLHQTYDFWQLHSLPRETRNYIPYYLAAAIIANNPKAYGFKLPKVTSFEYDEVILDHSADLSVLARVAGISVKTIRKYNPELRQSASPADGPYLLKLPSGKKDSFITAWNSIPESERFAPQFLVHRVKYGESLWTISRKFGVSIHDIASVNKIRNRHKIRVGTKLKVPVKGGNRTWGDGGTGGPSGHYKVVYKVKKGDTLGQIGEDYGTRASKIRRWNGMKYGTQLIYPGQKLIIWVKEG</sequence>
<feature type="domain" description="LysM" evidence="1">
    <location>
        <begin position="495"/>
        <end position="540"/>
    </location>
</feature>